<name>A0A812V4M1_9DINO</name>
<comment type="caution">
    <text evidence="2">The sequence shown here is derived from an EMBL/GenBank/DDBJ whole genome shotgun (WGS) entry which is preliminary data.</text>
</comment>
<feature type="compositionally biased region" description="Polar residues" evidence="1">
    <location>
        <begin position="12"/>
        <end position="22"/>
    </location>
</feature>
<evidence type="ECO:0000313" key="3">
    <source>
        <dbReference type="Proteomes" id="UP000604046"/>
    </source>
</evidence>
<feature type="compositionally biased region" description="Polar residues" evidence="1">
    <location>
        <begin position="152"/>
        <end position="161"/>
    </location>
</feature>
<feature type="compositionally biased region" description="Basic and acidic residues" evidence="1">
    <location>
        <begin position="169"/>
        <end position="178"/>
    </location>
</feature>
<feature type="region of interest" description="Disordered" evidence="1">
    <location>
        <begin position="88"/>
        <end position="110"/>
    </location>
</feature>
<keyword evidence="3" id="KW-1185">Reference proteome</keyword>
<feature type="region of interest" description="Disordered" evidence="1">
    <location>
        <begin position="1"/>
        <end position="33"/>
    </location>
</feature>
<proteinExistence type="predicted"/>
<evidence type="ECO:0000313" key="2">
    <source>
        <dbReference type="EMBL" id="CAE7601183.1"/>
    </source>
</evidence>
<sequence length="368" mass="40116">MPSPRDCKATMLQGSGTVQVTDGSPRKGYGSPKKGASVQFFIESALDSALLVQPQHKGMCVDLKTENEYWTQSSNMSSLDTRGELIRHKDSGRGESEARKQRDLQSQVLGGSSKTSLLGLAPAGLPLSAREYKANDMATSEESPLSARKPVQPTTSMSPRSTIVAFRDSTNDASRRSDSQFTDLRSFDMPAARSPRRSEMHDVATTYWANSTTEISRKNAQRQQRRGGQEGDAVETAGTLIHQSSPRLSMESEHCRKIWQDERVCSGSSGMQASAEIARRRRELQSSKSMGDLPSPTLTASERKRVDLASGQVRLAAGIPLKKHDDGSPSSWASPRSMRATVTQPACAKSAVRSVMHLGVQLCQKTSR</sequence>
<feature type="region of interest" description="Disordered" evidence="1">
    <location>
        <begin position="214"/>
        <end position="249"/>
    </location>
</feature>
<dbReference type="EMBL" id="CAJNDS010002798">
    <property type="protein sequence ID" value="CAE7601183.1"/>
    <property type="molecule type" value="Genomic_DNA"/>
</dbReference>
<protein>
    <submittedName>
        <fullName evidence="2">Uncharacterized protein</fullName>
    </submittedName>
</protein>
<organism evidence="2 3">
    <name type="scientific">Symbiodinium natans</name>
    <dbReference type="NCBI Taxonomy" id="878477"/>
    <lineage>
        <taxon>Eukaryota</taxon>
        <taxon>Sar</taxon>
        <taxon>Alveolata</taxon>
        <taxon>Dinophyceae</taxon>
        <taxon>Suessiales</taxon>
        <taxon>Symbiodiniaceae</taxon>
        <taxon>Symbiodinium</taxon>
    </lineage>
</organism>
<dbReference type="OrthoDB" id="446370at2759"/>
<gene>
    <name evidence="2" type="ORF">SNAT2548_LOCUS34193</name>
</gene>
<dbReference type="Proteomes" id="UP000604046">
    <property type="component" value="Unassembled WGS sequence"/>
</dbReference>
<feature type="compositionally biased region" description="Basic and acidic residues" evidence="1">
    <location>
        <begin position="88"/>
        <end position="103"/>
    </location>
</feature>
<dbReference type="AlphaFoldDB" id="A0A812V4M1"/>
<feature type="region of interest" description="Disordered" evidence="1">
    <location>
        <begin position="135"/>
        <end position="201"/>
    </location>
</feature>
<evidence type="ECO:0000256" key="1">
    <source>
        <dbReference type="SAM" id="MobiDB-lite"/>
    </source>
</evidence>
<accession>A0A812V4M1</accession>
<reference evidence="2" key="1">
    <citation type="submission" date="2021-02" db="EMBL/GenBank/DDBJ databases">
        <authorList>
            <person name="Dougan E. K."/>
            <person name="Rhodes N."/>
            <person name="Thang M."/>
            <person name="Chan C."/>
        </authorList>
    </citation>
    <scope>NUCLEOTIDE SEQUENCE</scope>
</reference>